<protein>
    <recommendedName>
        <fullName evidence="3">Transferrin-binding protein B C-lobe/N-lobe beta barrel domain-containing protein</fullName>
    </recommendedName>
</protein>
<organism evidence="1 2">
    <name type="scientific">Sulfitobacter pacificus</name>
    <dbReference type="NCBI Taxonomy" id="1499314"/>
    <lineage>
        <taxon>Bacteria</taxon>
        <taxon>Pseudomonadati</taxon>
        <taxon>Pseudomonadota</taxon>
        <taxon>Alphaproteobacteria</taxon>
        <taxon>Rhodobacterales</taxon>
        <taxon>Roseobacteraceae</taxon>
        <taxon>Sulfitobacter</taxon>
    </lineage>
</organism>
<reference evidence="1" key="2">
    <citation type="submission" date="2023-01" db="EMBL/GenBank/DDBJ databases">
        <title>Draft genome sequence of Sulfitobacter pacificus strain NBRC 109915.</title>
        <authorList>
            <person name="Sun Q."/>
            <person name="Mori K."/>
        </authorList>
    </citation>
    <scope>NUCLEOTIDE SEQUENCE</scope>
    <source>
        <strain evidence="1">NBRC 109915</strain>
    </source>
</reference>
<reference evidence="1" key="1">
    <citation type="journal article" date="2014" name="Int. J. Syst. Evol. Microbiol.">
        <title>Complete genome of a new Firmicutes species belonging to the dominant human colonic microbiota ('Ruminococcus bicirculans') reveals two chromosomes and a selective capacity to utilize plant glucans.</title>
        <authorList>
            <consortium name="NISC Comparative Sequencing Program"/>
            <person name="Wegmann U."/>
            <person name="Louis P."/>
            <person name="Goesmann A."/>
            <person name="Henrissat B."/>
            <person name="Duncan S.H."/>
            <person name="Flint H.J."/>
        </authorList>
    </citation>
    <scope>NUCLEOTIDE SEQUENCE</scope>
    <source>
        <strain evidence="1">NBRC 109915</strain>
    </source>
</reference>
<evidence type="ECO:0000313" key="2">
    <source>
        <dbReference type="Proteomes" id="UP001161388"/>
    </source>
</evidence>
<gene>
    <name evidence="1" type="ORF">GCM10007927_15380</name>
</gene>
<sequence>MSDARVGLVAFATGINERKGQVVAVAGIADDPEVGDPVTEGTVTYNTRYNYIVLDNTSRSGNYISADQGSRRFIGRTTLTADYSEGTLTGTSSDLEVDGQISGQEVTGSVQVDYNVSGGIVGTKVLSGRMDTALNGQVGSTGVIATFHGTDSNSAIAGGLVGTAN</sequence>
<proteinExistence type="predicted"/>
<evidence type="ECO:0008006" key="3">
    <source>
        <dbReference type="Google" id="ProtNLM"/>
    </source>
</evidence>
<comment type="caution">
    <text evidence="1">The sequence shown here is derived from an EMBL/GenBank/DDBJ whole genome shotgun (WGS) entry which is preliminary data.</text>
</comment>
<evidence type="ECO:0000313" key="1">
    <source>
        <dbReference type="EMBL" id="GLQ26735.1"/>
    </source>
</evidence>
<name>A0ABQ5VI42_9RHOB</name>
<accession>A0ABQ5VI42</accession>
<dbReference type="Proteomes" id="UP001161388">
    <property type="component" value="Unassembled WGS sequence"/>
</dbReference>
<dbReference type="EMBL" id="BSNL01000001">
    <property type="protein sequence ID" value="GLQ26735.1"/>
    <property type="molecule type" value="Genomic_DNA"/>
</dbReference>
<keyword evidence="2" id="KW-1185">Reference proteome</keyword>